<dbReference type="RefSeq" id="XP_037215514.1">
    <property type="nucleotide sequence ID" value="XM_037368588.1"/>
</dbReference>
<protein>
    <submittedName>
        <fullName evidence="5">Chondroitin AC/alginate lyase</fullName>
    </submittedName>
</protein>
<comment type="caution">
    <text evidence="5">The sequence shown here is derived from an EMBL/GenBank/DDBJ whole genome shotgun (WGS) entry which is preliminary data.</text>
</comment>
<dbReference type="AlphaFoldDB" id="A0A8H6VV48"/>
<dbReference type="InterPro" id="IPR008397">
    <property type="entry name" value="Alginate_lyase_dom"/>
</dbReference>
<feature type="domain" description="Alginate lyase" evidence="4">
    <location>
        <begin position="69"/>
        <end position="359"/>
    </location>
</feature>
<dbReference type="OrthoDB" id="63533at2759"/>
<keyword evidence="1 3" id="KW-0732">Signal</keyword>
<dbReference type="EMBL" id="JACAZF010000011">
    <property type="protein sequence ID" value="KAF7293086.1"/>
    <property type="molecule type" value="Genomic_DNA"/>
</dbReference>
<dbReference type="Pfam" id="PF05426">
    <property type="entry name" value="Alginate_lyase"/>
    <property type="match status" value="1"/>
</dbReference>
<keyword evidence="2 5" id="KW-0456">Lyase</keyword>
<evidence type="ECO:0000256" key="2">
    <source>
        <dbReference type="ARBA" id="ARBA00023239"/>
    </source>
</evidence>
<accession>A0A8H6VV48</accession>
<evidence type="ECO:0000256" key="1">
    <source>
        <dbReference type="ARBA" id="ARBA00022729"/>
    </source>
</evidence>
<organism evidence="5 6">
    <name type="scientific">Mycena indigotica</name>
    <dbReference type="NCBI Taxonomy" id="2126181"/>
    <lineage>
        <taxon>Eukaryota</taxon>
        <taxon>Fungi</taxon>
        <taxon>Dikarya</taxon>
        <taxon>Basidiomycota</taxon>
        <taxon>Agaricomycotina</taxon>
        <taxon>Agaricomycetes</taxon>
        <taxon>Agaricomycetidae</taxon>
        <taxon>Agaricales</taxon>
        <taxon>Marasmiineae</taxon>
        <taxon>Mycenaceae</taxon>
        <taxon>Mycena</taxon>
    </lineage>
</organism>
<dbReference type="GO" id="GO:0042597">
    <property type="term" value="C:periplasmic space"/>
    <property type="evidence" value="ECO:0007669"/>
    <property type="project" value="InterPro"/>
</dbReference>
<dbReference type="Proteomes" id="UP000636479">
    <property type="component" value="Unassembled WGS sequence"/>
</dbReference>
<name>A0A8H6VV48_9AGAR</name>
<feature type="signal peptide" evidence="3">
    <location>
        <begin position="1"/>
        <end position="21"/>
    </location>
</feature>
<evidence type="ECO:0000259" key="4">
    <source>
        <dbReference type="Pfam" id="PF05426"/>
    </source>
</evidence>
<evidence type="ECO:0000313" key="5">
    <source>
        <dbReference type="EMBL" id="KAF7293086.1"/>
    </source>
</evidence>
<evidence type="ECO:0000313" key="6">
    <source>
        <dbReference type="Proteomes" id="UP000636479"/>
    </source>
</evidence>
<evidence type="ECO:0000256" key="3">
    <source>
        <dbReference type="SAM" id="SignalP"/>
    </source>
</evidence>
<keyword evidence="6" id="KW-1185">Reference proteome</keyword>
<dbReference type="GeneID" id="59351104"/>
<proteinExistence type="predicted"/>
<dbReference type="Gene3D" id="1.50.10.100">
    <property type="entry name" value="Chondroitin AC/alginate lyase"/>
    <property type="match status" value="1"/>
</dbReference>
<dbReference type="InterPro" id="IPR008929">
    <property type="entry name" value="Chondroitin_lyas"/>
</dbReference>
<reference evidence="5" key="1">
    <citation type="submission" date="2020-05" db="EMBL/GenBank/DDBJ databases">
        <title>Mycena genomes resolve the evolution of fungal bioluminescence.</title>
        <authorList>
            <person name="Tsai I.J."/>
        </authorList>
    </citation>
    <scope>NUCLEOTIDE SEQUENCE</scope>
    <source>
        <strain evidence="5">171206Taipei</strain>
    </source>
</reference>
<dbReference type="SUPFAM" id="SSF48230">
    <property type="entry name" value="Chondroitin AC/alginate lyase"/>
    <property type="match status" value="1"/>
</dbReference>
<gene>
    <name evidence="5" type="ORF">MIND_01208000</name>
</gene>
<feature type="chain" id="PRO_5034777710" evidence="3">
    <location>
        <begin position="22"/>
        <end position="470"/>
    </location>
</feature>
<sequence length="470" mass="51751">MLPPTLVSFSFAFLLPHLVTADVQPFTSYANDFVDPSYIAARQFPNTTGGAQASIRSWADRLASSGPWSVTTKPMVAPSGDKKDYMSWAPYWWPDCSKVGNTTVLTPEQIWVTCPYVNRDGQFNPDRLTINDIGAFYNVSDAILYNALAFAFENKTSSIYSQRIVKIVETWFLDKTTGMNPNLNYAQMTRGPTGQVGTHTGVLDLKGMAKVVSGILTLRKLKSSDWTDDIDSRLITWANQYINWLETSKLGVDECASLNNHGSYCFNQWASLKLLVNDIPGAVNISNRFFQGIYQGQIDASGDQPFEATRTHPYHYRNYNLGAMITNARIFQYADPKADPWHTKTKAGTTIKDAMDMTMTVDPNKSQEDYAVAEIFPNVAAVAAEYGDPDGKYVAFLQKTFPDYAWDADFLWNQPLVGNAVVQVGATNGTAKGGNTSAPPPGVSGALRGTLHGDFTLFVATLVVVVVVLL</sequence>
<dbReference type="GO" id="GO:0016829">
    <property type="term" value="F:lyase activity"/>
    <property type="evidence" value="ECO:0007669"/>
    <property type="project" value="UniProtKB-KW"/>
</dbReference>